<dbReference type="EMBL" id="BMME01000001">
    <property type="protein sequence ID" value="GGK08820.1"/>
    <property type="molecule type" value="Genomic_DNA"/>
</dbReference>
<organism evidence="1 2">
    <name type="scientific">Luteimonas terricola</name>
    <dbReference type="NCBI Taxonomy" id="645597"/>
    <lineage>
        <taxon>Bacteria</taxon>
        <taxon>Pseudomonadati</taxon>
        <taxon>Pseudomonadota</taxon>
        <taxon>Gammaproteobacteria</taxon>
        <taxon>Lysobacterales</taxon>
        <taxon>Lysobacteraceae</taxon>
        <taxon>Luteimonas</taxon>
    </lineage>
</organism>
<accession>A0ABQ2EFD9</accession>
<comment type="caution">
    <text evidence="1">The sequence shown here is derived from an EMBL/GenBank/DDBJ whole genome shotgun (WGS) entry which is preliminary data.</text>
</comment>
<reference evidence="2" key="1">
    <citation type="journal article" date="2019" name="Int. J. Syst. Evol. Microbiol.">
        <title>The Global Catalogue of Microorganisms (GCM) 10K type strain sequencing project: providing services to taxonomists for standard genome sequencing and annotation.</title>
        <authorList>
            <consortium name="The Broad Institute Genomics Platform"/>
            <consortium name="The Broad Institute Genome Sequencing Center for Infectious Disease"/>
            <person name="Wu L."/>
            <person name="Ma J."/>
        </authorList>
    </citation>
    <scope>NUCLEOTIDE SEQUENCE [LARGE SCALE GENOMIC DNA]</scope>
    <source>
        <strain evidence="2">CGMCC 1.8985</strain>
    </source>
</reference>
<evidence type="ECO:0000313" key="1">
    <source>
        <dbReference type="EMBL" id="GGK08820.1"/>
    </source>
</evidence>
<keyword evidence="2" id="KW-1185">Reference proteome</keyword>
<proteinExistence type="predicted"/>
<evidence type="ECO:0000313" key="2">
    <source>
        <dbReference type="Proteomes" id="UP000599009"/>
    </source>
</evidence>
<dbReference type="Proteomes" id="UP000599009">
    <property type="component" value="Unassembled WGS sequence"/>
</dbReference>
<gene>
    <name evidence="1" type="ORF">GCM10011394_17830</name>
</gene>
<protein>
    <submittedName>
        <fullName evidence="1">Uncharacterized protein</fullName>
    </submittedName>
</protein>
<sequence length="60" mass="6458">MSGPLTRTEQVLKVLKAGGFVRAKRDESGILRLLDADGREVPAWQNAIKAAQRIRAAVGA</sequence>
<name>A0ABQ2EFD9_9GAMM</name>
<dbReference type="RefSeq" id="WP_132984676.1">
    <property type="nucleotide sequence ID" value="NZ_BMME01000001.1"/>
</dbReference>